<name>W0F3R7_9BACT</name>
<evidence type="ECO:0000256" key="2">
    <source>
        <dbReference type="SAM" id="SignalP"/>
    </source>
</evidence>
<evidence type="ECO:0008006" key="5">
    <source>
        <dbReference type="Google" id="ProtNLM"/>
    </source>
</evidence>
<reference evidence="3 4" key="1">
    <citation type="submission" date="2013-12" db="EMBL/GenBank/DDBJ databases">
        <authorList>
            <consortium name="DOE Joint Genome Institute"/>
            <person name="Eisen J."/>
            <person name="Huntemann M."/>
            <person name="Han J."/>
            <person name="Chen A."/>
            <person name="Kyrpides N."/>
            <person name="Mavromatis K."/>
            <person name="Markowitz V."/>
            <person name="Palaniappan K."/>
            <person name="Ivanova N."/>
            <person name="Schaumberg A."/>
            <person name="Pati A."/>
            <person name="Liolios K."/>
            <person name="Nordberg H.P."/>
            <person name="Cantor M.N."/>
            <person name="Hua S.X."/>
            <person name="Woyke T."/>
        </authorList>
    </citation>
    <scope>NUCLEOTIDE SEQUENCE [LARGE SCALE GENOMIC DNA]</scope>
    <source>
        <strain evidence="4">DSM 19437</strain>
    </source>
</reference>
<dbReference type="HOGENOM" id="CLU_1407484_0_0_10"/>
<evidence type="ECO:0000313" key="3">
    <source>
        <dbReference type="EMBL" id="AHF17660.1"/>
    </source>
</evidence>
<accession>W0F3R7</accession>
<dbReference type="KEGG" id="nso:NIASO_11845"/>
<dbReference type="RefSeq" id="WP_008585773.1">
    <property type="nucleotide sequence ID" value="NZ_CP007035.1"/>
</dbReference>
<dbReference type="AlphaFoldDB" id="W0F3R7"/>
<evidence type="ECO:0000256" key="1">
    <source>
        <dbReference type="SAM" id="Coils"/>
    </source>
</evidence>
<protein>
    <recommendedName>
        <fullName evidence="5">DUF4468 domain-containing protein</fullName>
    </recommendedName>
</protein>
<feature type="coiled-coil region" evidence="1">
    <location>
        <begin position="145"/>
        <end position="179"/>
    </location>
</feature>
<feature type="signal peptide" evidence="2">
    <location>
        <begin position="1"/>
        <end position="19"/>
    </location>
</feature>
<dbReference type="OrthoDB" id="669820at2"/>
<dbReference type="Proteomes" id="UP000003586">
    <property type="component" value="Chromosome"/>
</dbReference>
<keyword evidence="4" id="KW-1185">Reference proteome</keyword>
<keyword evidence="1" id="KW-0175">Coiled coil</keyword>
<evidence type="ECO:0000313" key="4">
    <source>
        <dbReference type="Proteomes" id="UP000003586"/>
    </source>
</evidence>
<keyword evidence="2" id="KW-0732">Signal</keyword>
<dbReference type="EMBL" id="CP007035">
    <property type="protein sequence ID" value="AHF17660.1"/>
    <property type="molecule type" value="Genomic_DNA"/>
</dbReference>
<gene>
    <name evidence="3" type="ORF">NIASO_11845</name>
</gene>
<organism evidence="3 4">
    <name type="scientific">Niabella soli DSM 19437</name>
    <dbReference type="NCBI Taxonomy" id="929713"/>
    <lineage>
        <taxon>Bacteria</taxon>
        <taxon>Pseudomonadati</taxon>
        <taxon>Bacteroidota</taxon>
        <taxon>Chitinophagia</taxon>
        <taxon>Chitinophagales</taxon>
        <taxon>Chitinophagaceae</taxon>
        <taxon>Niabella</taxon>
    </lineage>
</organism>
<proteinExistence type="predicted"/>
<sequence>MKKILTILTLAITTGSVFAQKAQEGRIQYKKTDQPAILITYNYPPEVVDNALKAKMADLRLTGQSNRGFLVYKNSVIPSITSSKLDYSFKTEQQGSKGNEKTTLYLLMEGSGNISGDAVVLASRAKAFLEDLSSNVTRSNTIFQIKKQEAIMVDEEKKLKTLQDAYSALDQKVKAQEKIVASQKSVLDDLKAK</sequence>
<feature type="chain" id="PRO_5004788499" description="DUF4468 domain-containing protein" evidence="2">
    <location>
        <begin position="20"/>
        <end position="193"/>
    </location>
</feature>